<dbReference type="Proteomes" id="UP000319769">
    <property type="component" value="Unassembled WGS sequence"/>
</dbReference>
<dbReference type="PANTHER" id="PTHR44656">
    <property type="entry name" value="DEHYDROGENASE/REDUCTASE SDR FAMILY MEMBER 12"/>
    <property type="match status" value="1"/>
</dbReference>
<evidence type="ECO:0000313" key="1">
    <source>
        <dbReference type="EMBL" id="KAA9166383.1"/>
    </source>
</evidence>
<gene>
    <name evidence="1" type="ORF">FPZ12_002135</name>
</gene>
<dbReference type="Gene3D" id="3.40.50.720">
    <property type="entry name" value="NAD(P)-binding Rossmann-like Domain"/>
    <property type="match status" value="1"/>
</dbReference>
<dbReference type="Pfam" id="PF00106">
    <property type="entry name" value="adh_short"/>
    <property type="match status" value="1"/>
</dbReference>
<dbReference type="EMBL" id="VMNW02000002">
    <property type="protein sequence ID" value="KAA9166383.1"/>
    <property type="molecule type" value="Genomic_DNA"/>
</dbReference>
<dbReference type="InterPro" id="IPR002347">
    <property type="entry name" value="SDR_fam"/>
</dbReference>
<sequence>MTSANNAARLADTVLDRSVLGGYPRWGLALRRRLPGWPDDPPADALRGRTALVTGANSGLGKATAAGLARLGATVHLVVRDTAKGEEAREERGLTDARVWRCDVGDLEDVRRFAGEFSAAEPALDVLVHNAGVLPPERQTSSGHEQTLATHVLGPLRMTESLRPRLHGGRVIIVSSGGMYTQKLPADLEYREGRYRGATAYARTKRVQVALLPILAERWAADQIGVYGTHPGWADTPGVADSLPGFHRLTGRILRDPDEGADTTVWLAATRPAPPGGLFWHDRRPRPESVLPWTKTSAAQRKAVWDYCARAAGIEEGVR</sequence>
<organism evidence="1 2">
    <name type="scientific">Amycolatopsis acidicola</name>
    <dbReference type="NCBI Taxonomy" id="2596893"/>
    <lineage>
        <taxon>Bacteria</taxon>
        <taxon>Bacillati</taxon>
        <taxon>Actinomycetota</taxon>
        <taxon>Actinomycetes</taxon>
        <taxon>Pseudonocardiales</taxon>
        <taxon>Pseudonocardiaceae</taxon>
        <taxon>Amycolatopsis</taxon>
    </lineage>
</organism>
<dbReference type="InterPro" id="IPR036291">
    <property type="entry name" value="NAD(P)-bd_dom_sf"/>
</dbReference>
<reference evidence="1" key="1">
    <citation type="submission" date="2019-09" db="EMBL/GenBank/DDBJ databases">
        <authorList>
            <person name="Teo W.F.A."/>
            <person name="Duangmal K."/>
        </authorList>
    </citation>
    <scope>NUCLEOTIDE SEQUENCE [LARGE SCALE GENOMIC DNA]</scope>
    <source>
        <strain evidence="1">K81G1</strain>
    </source>
</reference>
<accession>A0A5N0VLH0</accession>
<dbReference type="RefSeq" id="WP_144745972.1">
    <property type="nucleotide sequence ID" value="NZ_VMNW02000002.1"/>
</dbReference>
<dbReference type="PANTHER" id="PTHR44656:SF7">
    <property type="entry name" value="DEHYDROGENASE_REDUCTASE SDR FAMILY MEMBER 12"/>
    <property type="match status" value="1"/>
</dbReference>
<dbReference type="InterPro" id="IPR052992">
    <property type="entry name" value="SDR_member_12"/>
</dbReference>
<protein>
    <submittedName>
        <fullName evidence="1">SDR family NAD(P)-dependent oxidoreductase</fullName>
    </submittedName>
</protein>
<evidence type="ECO:0000313" key="2">
    <source>
        <dbReference type="Proteomes" id="UP000319769"/>
    </source>
</evidence>
<dbReference type="SUPFAM" id="SSF51735">
    <property type="entry name" value="NAD(P)-binding Rossmann-fold domains"/>
    <property type="match status" value="1"/>
</dbReference>
<dbReference type="AlphaFoldDB" id="A0A5N0VLH0"/>
<comment type="caution">
    <text evidence="1">The sequence shown here is derived from an EMBL/GenBank/DDBJ whole genome shotgun (WGS) entry which is preliminary data.</text>
</comment>
<dbReference type="PRINTS" id="PR00081">
    <property type="entry name" value="GDHRDH"/>
</dbReference>
<dbReference type="OrthoDB" id="3772961at2"/>
<keyword evidence="2" id="KW-1185">Reference proteome</keyword>
<proteinExistence type="predicted"/>
<name>A0A5N0VLH0_9PSEU</name>